<evidence type="ECO:0000259" key="2">
    <source>
        <dbReference type="PROSITE" id="PS51096"/>
    </source>
</evidence>
<dbReference type="InterPro" id="IPR004701">
    <property type="entry name" value="PTS_EIIA_man-typ"/>
</dbReference>
<keyword evidence="4" id="KW-1185">Reference proteome</keyword>
<dbReference type="SUPFAM" id="SSF53062">
    <property type="entry name" value="PTS system fructose IIA component-like"/>
    <property type="match status" value="1"/>
</dbReference>
<accession>A0A370D8Y9</accession>
<name>A0A370D8Y9_9GAMM</name>
<dbReference type="PROSITE" id="PS51096">
    <property type="entry name" value="PTS_EIIA_TYPE_4"/>
    <property type="match status" value="1"/>
</dbReference>
<dbReference type="PANTHER" id="PTHR33799">
    <property type="entry name" value="PTS PERMEASE-RELATED-RELATED"/>
    <property type="match status" value="1"/>
</dbReference>
<evidence type="ECO:0000256" key="1">
    <source>
        <dbReference type="ARBA" id="ARBA00022679"/>
    </source>
</evidence>
<dbReference type="GO" id="GO:0009401">
    <property type="term" value="P:phosphoenolpyruvate-dependent sugar phosphotransferase system"/>
    <property type="evidence" value="ECO:0007669"/>
    <property type="project" value="InterPro"/>
</dbReference>
<gene>
    <name evidence="3" type="ORF">DIZ80_14900</name>
</gene>
<organism evidence="3 4">
    <name type="scientific">endosymbiont of Galathealinum brachiosum</name>
    <dbReference type="NCBI Taxonomy" id="2200906"/>
    <lineage>
        <taxon>Bacteria</taxon>
        <taxon>Pseudomonadati</taxon>
        <taxon>Pseudomonadota</taxon>
        <taxon>Gammaproteobacteria</taxon>
        <taxon>sulfur-oxidizing symbionts</taxon>
    </lineage>
</organism>
<dbReference type="InterPro" id="IPR036662">
    <property type="entry name" value="PTS_EIIA_man-typ_sf"/>
</dbReference>
<keyword evidence="1" id="KW-0808">Transferase</keyword>
<dbReference type="InterPro" id="IPR051471">
    <property type="entry name" value="Bacterial_PTS_sugar_comp"/>
</dbReference>
<dbReference type="EMBL" id="QFXC01000013">
    <property type="protein sequence ID" value="RDH81375.1"/>
    <property type="molecule type" value="Genomic_DNA"/>
</dbReference>
<reference evidence="3 4" key="1">
    <citation type="journal article" date="2018" name="ISME J.">
        <title>Endosymbiont genomes yield clues of tubeworm success.</title>
        <authorList>
            <person name="Li Y."/>
            <person name="Liles M.R."/>
            <person name="Halanych K.M."/>
        </authorList>
    </citation>
    <scope>NUCLEOTIDE SEQUENCE [LARGE SCALE GENOMIC DNA]</scope>
    <source>
        <strain evidence="3">A1464</strain>
    </source>
</reference>
<evidence type="ECO:0000313" key="4">
    <source>
        <dbReference type="Proteomes" id="UP000254266"/>
    </source>
</evidence>
<dbReference type="Pfam" id="PF03610">
    <property type="entry name" value="EIIA-man"/>
    <property type="match status" value="1"/>
</dbReference>
<sequence>MSVGLLLITHKNIASSLLETARQMLDTCPLATRALEVPLDYPVADILSQAKEHIGTLDTGNGVLILTDIYGSTPANIGKQLCEDFNCTLVAGINLPMLVRILNYPQLNMTSMALKAVSGGHDGILLCECQDETK</sequence>
<dbReference type="PANTHER" id="PTHR33799:SF1">
    <property type="entry name" value="PTS SYSTEM MANNOSE-SPECIFIC EIIAB COMPONENT-RELATED"/>
    <property type="match status" value="1"/>
</dbReference>
<dbReference type="Gene3D" id="3.40.50.510">
    <property type="entry name" value="Phosphotransferase system, mannose-type IIA component"/>
    <property type="match status" value="1"/>
</dbReference>
<feature type="domain" description="PTS EIIA type-4" evidence="2">
    <location>
        <begin position="2"/>
        <end position="124"/>
    </location>
</feature>
<comment type="caution">
    <text evidence="3">The sequence shown here is derived from an EMBL/GenBank/DDBJ whole genome shotgun (WGS) entry which is preliminary data.</text>
</comment>
<dbReference type="GO" id="GO:0016740">
    <property type="term" value="F:transferase activity"/>
    <property type="evidence" value="ECO:0007669"/>
    <property type="project" value="UniProtKB-KW"/>
</dbReference>
<evidence type="ECO:0000313" key="3">
    <source>
        <dbReference type="EMBL" id="RDH81375.1"/>
    </source>
</evidence>
<proteinExistence type="predicted"/>
<protein>
    <submittedName>
        <fullName evidence="3">PTS fructose transporter subunit IIA</fullName>
    </submittedName>
</protein>
<dbReference type="Proteomes" id="UP000254266">
    <property type="component" value="Unassembled WGS sequence"/>
</dbReference>
<dbReference type="GO" id="GO:0016020">
    <property type="term" value="C:membrane"/>
    <property type="evidence" value="ECO:0007669"/>
    <property type="project" value="InterPro"/>
</dbReference>
<dbReference type="AlphaFoldDB" id="A0A370D8Y9"/>